<dbReference type="SUPFAM" id="SSF55469">
    <property type="entry name" value="FMN-dependent nitroreductase-like"/>
    <property type="match status" value="1"/>
</dbReference>
<gene>
    <name evidence="1" type="ORF">IFM12276_29510</name>
</gene>
<proteinExistence type="predicted"/>
<dbReference type="PANTHER" id="PTHR23026:SF123">
    <property type="entry name" value="NAD(P)H NITROREDUCTASE RV3131-RELATED"/>
    <property type="match status" value="1"/>
</dbReference>
<evidence type="ECO:0000313" key="2">
    <source>
        <dbReference type="Proteomes" id="UP001317870"/>
    </source>
</evidence>
<reference evidence="1 2" key="1">
    <citation type="submission" date="2022-11" db="EMBL/GenBank/DDBJ databases">
        <title>Genome Sequencing of Nocardia sp. ON39_IFM12276 and assembly.</title>
        <authorList>
            <person name="Shimojima M."/>
            <person name="Toyokawa M."/>
            <person name="Uesaka K."/>
        </authorList>
    </citation>
    <scope>NUCLEOTIDE SEQUENCE [LARGE SCALE GENOMIC DNA]</scope>
    <source>
        <strain evidence="1 2">IFM 12276</strain>
    </source>
</reference>
<dbReference type="Gene3D" id="3.40.109.10">
    <property type="entry name" value="NADH Oxidase"/>
    <property type="match status" value="1"/>
</dbReference>
<name>A0ABN6U3T4_9NOCA</name>
<dbReference type="InterPro" id="IPR050627">
    <property type="entry name" value="Nitroreductase/BluB"/>
</dbReference>
<sequence>MTANDEAPAVSVPGHRDLLAALRLACRAPSVHNTQPWRWVFDGRRLHLYTDADRLLPSTDPHGRQLVISCGAVLHHARTAFADQGWHTDTTRVPDRQRPDHLAVIEFRHWPDPPEAIHTRALVINRRRTDRLPMTEPEGFADLLPRLRMLTSPHEVELSVLDDSARPRLAAASQQVGALRRHDLLYQTELEWWAGHSEAPDGVPASALVSDAELARVGVARAFPPAPHAMRRARLDDHARLVVLATEADSVTQWLRTGEALSAVLLECTAAGLATCALTHVTELPTTRGLLSSLVPRPAISQVLLRVGSAPDDTDTIPPTPRRPVTEIFTVTGSH</sequence>
<dbReference type="Proteomes" id="UP001317870">
    <property type="component" value="Chromosome"/>
</dbReference>
<dbReference type="EMBL" id="AP026978">
    <property type="protein sequence ID" value="BDT99922.1"/>
    <property type="molecule type" value="Genomic_DNA"/>
</dbReference>
<keyword evidence="2" id="KW-1185">Reference proteome</keyword>
<accession>A0ABN6U3T4</accession>
<dbReference type="InterPro" id="IPR000415">
    <property type="entry name" value="Nitroreductase-like"/>
</dbReference>
<evidence type="ECO:0000313" key="1">
    <source>
        <dbReference type="EMBL" id="BDT99922.1"/>
    </source>
</evidence>
<dbReference type="PANTHER" id="PTHR23026">
    <property type="entry name" value="NADPH NITROREDUCTASE"/>
    <property type="match status" value="1"/>
</dbReference>
<organism evidence="1 2">
    <name type="scientific">Nocardia sputorum</name>
    <dbReference type="NCBI Taxonomy" id="2984338"/>
    <lineage>
        <taxon>Bacteria</taxon>
        <taxon>Bacillati</taxon>
        <taxon>Actinomycetota</taxon>
        <taxon>Actinomycetes</taxon>
        <taxon>Mycobacteriales</taxon>
        <taxon>Nocardiaceae</taxon>
        <taxon>Nocardia</taxon>
    </lineage>
</organism>
<dbReference type="RefSeq" id="WP_281880145.1">
    <property type="nucleotide sequence ID" value="NZ_AP026976.1"/>
</dbReference>
<dbReference type="NCBIfam" id="NF047509">
    <property type="entry name" value="Rv3131_FMN_oxido"/>
    <property type="match status" value="1"/>
</dbReference>
<protein>
    <submittedName>
        <fullName evidence="1">NAD(P)H nitroreductase</fullName>
    </submittedName>
</protein>